<proteinExistence type="predicted"/>
<evidence type="ECO:0000313" key="1">
    <source>
        <dbReference type="EMBL" id="CAB4594558.1"/>
    </source>
</evidence>
<dbReference type="EMBL" id="CAEZUE010000083">
    <property type="protein sequence ID" value="CAB4594558.1"/>
    <property type="molecule type" value="Genomic_DNA"/>
</dbReference>
<dbReference type="SUPFAM" id="SSF52540">
    <property type="entry name" value="P-loop containing nucleoside triphosphate hydrolases"/>
    <property type="match status" value="1"/>
</dbReference>
<dbReference type="InterPro" id="IPR027417">
    <property type="entry name" value="P-loop_NTPase"/>
</dbReference>
<protein>
    <submittedName>
        <fullName evidence="1">Unannotated protein</fullName>
    </submittedName>
</protein>
<reference evidence="1" key="1">
    <citation type="submission" date="2020-05" db="EMBL/GenBank/DDBJ databases">
        <authorList>
            <person name="Chiriac C."/>
            <person name="Salcher M."/>
            <person name="Ghai R."/>
            <person name="Kavagutti S V."/>
        </authorList>
    </citation>
    <scope>NUCLEOTIDE SEQUENCE</scope>
</reference>
<accession>A0A6J6GCL3</accession>
<name>A0A6J6GCL3_9ZZZZ</name>
<organism evidence="1">
    <name type="scientific">freshwater metagenome</name>
    <dbReference type="NCBI Taxonomy" id="449393"/>
    <lineage>
        <taxon>unclassified sequences</taxon>
        <taxon>metagenomes</taxon>
        <taxon>ecological metagenomes</taxon>
    </lineage>
</organism>
<gene>
    <name evidence="1" type="ORF">UFOPK1788_00716</name>
</gene>
<dbReference type="AlphaFoldDB" id="A0A6J6GCL3"/>
<dbReference type="Gene3D" id="3.40.50.300">
    <property type="entry name" value="P-loop containing nucleotide triphosphate hydrolases"/>
    <property type="match status" value="1"/>
</dbReference>
<sequence>MTDQLRVGILANASFKPLGERVREWAFVAWGTDSPADARVRVARAEVDVVLVEASLEFLSDAFLSAAASAGVDIVVFDSAGAHSDWLTAKADLSVVRSIDEFRSVLESTTHRGPTAHRPMVVAVWGPPGAPGVTTTAISLSALAATESRRVMLCDADTRGASISIALGLLDDVPGFAAASRLAGRNELTSSEIARLAISAGRGKATFSVLTGLPRSSRWSEIAPAKSTVVIDALAGLCDVVVVDVGSSIEENDWIDNAPQRDGAAREIIRRADTVVAVGNSDAVGIARLIRGLDELRDVSENPLVVLNRVSRASAIEARAAVERFSSHSITATVSRDGRGGVDDALSKASAFAAVWDAVKSAEV</sequence>